<evidence type="ECO:0000313" key="1">
    <source>
        <dbReference type="EMBL" id="GAH78622.1"/>
    </source>
</evidence>
<gene>
    <name evidence="1" type="ORF">S03H2_57090</name>
</gene>
<comment type="caution">
    <text evidence="1">The sequence shown here is derived from an EMBL/GenBank/DDBJ whole genome shotgun (WGS) entry which is preliminary data.</text>
</comment>
<proteinExistence type="predicted"/>
<protein>
    <submittedName>
        <fullName evidence="1">Uncharacterized protein</fullName>
    </submittedName>
</protein>
<accession>X1IA98</accession>
<feature type="non-terminal residue" evidence="1">
    <location>
        <position position="1"/>
    </location>
</feature>
<name>X1IA98_9ZZZZ</name>
<sequence>YILYYKNMIDMQTKNSVVSRADIDYSIKLLRAAMRLLIRLDINNAQYIRSVFRTIIKAMMDEGMSGGDILAATEYIINQLEKEESKRKH</sequence>
<organism evidence="1">
    <name type="scientific">marine sediment metagenome</name>
    <dbReference type="NCBI Taxonomy" id="412755"/>
    <lineage>
        <taxon>unclassified sequences</taxon>
        <taxon>metagenomes</taxon>
        <taxon>ecological metagenomes</taxon>
    </lineage>
</organism>
<reference evidence="1" key="1">
    <citation type="journal article" date="2014" name="Front. Microbiol.">
        <title>High frequency of phylogenetically diverse reductive dehalogenase-homologous genes in deep subseafloor sedimentary metagenomes.</title>
        <authorList>
            <person name="Kawai M."/>
            <person name="Futagami T."/>
            <person name="Toyoda A."/>
            <person name="Takaki Y."/>
            <person name="Nishi S."/>
            <person name="Hori S."/>
            <person name="Arai W."/>
            <person name="Tsubouchi T."/>
            <person name="Morono Y."/>
            <person name="Uchiyama I."/>
            <person name="Ito T."/>
            <person name="Fujiyama A."/>
            <person name="Inagaki F."/>
            <person name="Takami H."/>
        </authorList>
    </citation>
    <scope>NUCLEOTIDE SEQUENCE</scope>
    <source>
        <strain evidence="1">Expedition CK06-06</strain>
    </source>
</reference>
<dbReference type="AlphaFoldDB" id="X1IA98"/>
<dbReference type="EMBL" id="BARU01036571">
    <property type="protein sequence ID" value="GAH78622.1"/>
    <property type="molecule type" value="Genomic_DNA"/>
</dbReference>